<dbReference type="EC" id="2.8.1.7" evidence="3"/>
<dbReference type="GO" id="GO:0006534">
    <property type="term" value="P:cysteine metabolic process"/>
    <property type="evidence" value="ECO:0007669"/>
    <property type="project" value="InterPro"/>
</dbReference>
<comment type="cofactor">
    <cofactor evidence="1">
        <name>pyridoxal 5'-phosphate</name>
        <dbReference type="ChEBI" id="CHEBI:597326"/>
    </cofactor>
</comment>
<evidence type="ECO:0000256" key="1">
    <source>
        <dbReference type="ARBA" id="ARBA00001933"/>
    </source>
</evidence>
<dbReference type="InterPro" id="IPR016454">
    <property type="entry name" value="Cysteine_dSase"/>
</dbReference>
<dbReference type="Proteomes" id="UP000057609">
    <property type="component" value="Chromosome"/>
</dbReference>
<dbReference type="InterPro" id="IPR010969">
    <property type="entry name" value="Cys_dSase-rel_unknwn_funct"/>
</dbReference>
<dbReference type="Gene3D" id="3.90.1150.10">
    <property type="entry name" value="Aspartate Aminotransferase, domain 1"/>
    <property type="match status" value="1"/>
</dbReference>
<keyword evidence="5" id="KW-0663">Pyridoxal phosphate</keyword>
<evidence type="ECO:0000256" key="4">
    <source>
        <dbReference type="ARBA" id="ARBA00022679"/>
    </source>
</evidence>
<evidence type="ECO:0000256" key="5">
    <source>
        <dbReference type="ARBA" id="ARBA00022898"/>
    </source>
</evidence>
<reference evidence="8 9" key="1">
    <citation type="journal article" date="2015" name="Genome Announc.">
        <title>Complete Genome of Geobacter pickeringii G13T, a Metal-Reducing Isolate from Sedimentary Kaolin Deposits.</title>
        <authorList>
            <person name="Badalamenti J.P."/>
            <person name="Bond D.R."/>
        </authorList>
    </citation>
    <scope>NUCLEOTIDE SEQUENCE [LARGE SCALE GENOMIC DNA]</scope>
    <source>
        <strain evidence="8 9">G13</strain>
    </source>
</reference>
<comment type="catalytic activity">
    <reaction evidence="6">
        <text>(sulfur carrier)-H + L-cysteine = (sulfur carrier)-SH + L-alanine</text>
        <dbReference type="Rhea" id="RHEA:43892"/>
        <dbReference type="Rhea" id="RHEA-COMP:14737"/>
        <dbReference type="Rhea" id="RHEA-COMP:14739"/>
        <dbReference type="ChEBI" id="CHEBI:29917"/>
        <dbReference type="ChEBI" id="CHEBI:35235"/>
        <dbReference type="ChEBI" id="CHEBI:57972"/>
        <dbReference type="ChEBI" id="CHEBI:64428"/>
        <dbReference type="EC" id="2.8.1.7"/>
    </reaction>
</comment>
<comment type="similarity">
    <text evidence="2">Belongs to the class-V pyridoxal-phosphate-dependent aminotransferase family. Csd subfamily.</text>
</comment>
<accession>A0A0B5BER8</accession>
<dbReference type="GO" id="GO:0030170">
    <property type="term" value="F:pyridoxal phosphate binding"/>
    <property type="evidence" value="ECO:0007669"/>
    <property type="project" value="InterPro"/>
</dbReference>
<feature type="domain" description="Aminotransferase class V" evidence="7">
    <location>
        <begin position="4"/>
        <end position="370"/>
    </location>
</feature>
<evidence type="ECO:0000313" key="8">
    <source>
        <dbReference type="EMBL" id="AJE03025.1"/>
    </source>
</evidence>
<dbReference type="CDD" id="cd06453">
    <property type="entry name" value="SufS_like"/>
    <property type="match status" value="1"/>
</dbReference>
<evidence type="ECO:0000259" key="7">
    <source>
        <dbReference type="Pfam" id="PF00266"/>
    </source>
</evidence>
<dbReference type="InterPro" id="IPR010970">
    <property type="entry name" value="Cys_dSase_SufS"/>
</dbReference>
<dbReference type="PANTHER" id="PTHR43586:SF4">
    <property type="entry name" value="ISOPENICILLIN N EPIMERASE"/>
    <property type="match status" value="1"/>
</dbReference>
<sequence length="383" mass="39836">MSLYLDNAATSYPKPDAVYDAVNHALREIGVGPGRGVHRRGMAATRLVFEAREAVAALFGIADSSRVVFTHSATEALNLALFGLLLPGDHVVTTTMEHNSLVRPLHLLQARGVEVTWVEADRRGSVTPAQIAAALRPETKLVALSHCSNVTGSVQPIGEIGRATRSAGAHFLVDAAQSAGMMPIDAPALGIDLLAAPGHKGLLGPQGTGILYVAEGVELAPLMVGGTGGFSAGPEQPDAMPERLESGTLDTPGIAGLKAGVEFIRDVGIDVVAAKEQRLIASIVEGLAAMAGVTCHGPVPGEPRGGVASFTVAGMDSQEIGFRLDREYDISVRVGLHCAPDAHRTIGTFPGGTVRVSPGYFTSDRDVEEFLAALGEIVGRKQP</sequence>
<dbReference type="InterPro" id="IPR015421">
    <property type="entry name" value="PyrdxlP-dep_Trfase_major"/>
</dbReference>
<keyword evidence="9" id="KW-1185">Reference proteome</keyword>
<organism evidence="8 9">
    <name type="scientific">Geobacter pickeringii</name>
    <dbReference type="NCBI Taxonomy" id="345632"/>
    <lineage>
        <taxon>Bacteria</taxon>
        <taxon>Pseudomonadati</taxon>
        <taxon>Thermodesulfobacteriota</taxon>
        <taxon>Desulfuromonadia</taxon>
        <taxon>Geobacterales</taxon>
        <taxon>Geobacteraceae</taxon>
        <taxon>Geobacter</taxon>
    </lineage>
</organism>
<evidence type="ECO:0000256" key="3">
    <source>
        <dbReference type="ARBA" id="ARBA00012239"/>
    </source>
</evidence>
<dbReference type="HOGENOM" id="CLU_003433_2_4_7"/>
<dbReference type="PANTHER" id="PTHR43586">
    <property type="entry name" value="CYSTEINE DESULFURASE"/>
    <property type="match status" value="1"/>
</dbReference>
<dbReference type="Gene3D" id="3.40.640.10">
    <property type="entry name" value="Type I PLP-dependent aspartate aminotransferase-like (Major domain)"/>
    <property type="match status" value="1"/>
</dbReference>
<dbReference type="NCBIfam" id="TIGR01977">
    <property type="entry name" value="am_tr_V_EF2568"/>
    <property type="match status" value="1"/>
</dbReference>
<keyword evidence="4" id="KW-0808">Transferase</keyword>
<evidence type="ECO:0000313" key="9">
    <source>
        <dbReference type="Proteomes" id="UP000057609"/>
    </source>
</evidence>
<dbReference type="RefSeq" id="WP_039741411.1">
    <property type="nucleotide sequence ID" value="NZ_CP009788.1"/>
</dbReference>
<gene>
    <name evidence="8" type="ORF">GPICK_06270</name>
</gene>
<dbReference type="InterPro" id="IPR015424">
    <property type="entry name" value="PyrdxlP-dep_Trfase"/>
</dbReference>
<evidence type="ECO:0000256" key="6">
    <source>
        <dbReference type="ARBA" id="ARBA00050776"/>
    </source>
</evidence>
<dbReference type="PIRSF" id="PIRSF005572">
    <property type="entry name" value="NifS"/>
    <property type="match status" value="1"/>
</dbReference>
<dbReference type="KEGG" id="gpi:GPICK_06270"/>
<dbReference type="Pfam" id="PF00266">
    <property type="entry name" value="Aminotran_5"/>
    <property type="match status" value="1"/>
</dbReference>
<dbReference type="GO" id="GO:0031071">
    <property type="term" value="F:cysteine desulfurase activity"/>
    <property type="evidence" value="ECO:0007669"/>
    <property type="project" value="UniProtKB-EC"/>
</dbReference>
<dbReference type="STRING" id="345632.GPICK_06270"/>
<dbReference type="SUPFAM" id="SSF53383">
    <property type="entry name" value="PLP-dependent transferases"/>
    <property type="match status" value="1"/>
</dbReference>
<name>A0A0B5BER8_9BACT</name>
<dbReference type="InterPro" id="IPR000192">
    <property type="entry name" value="Aminotrans_V_dom"/>
</dbReference>
<dbReference type="InterPro" id="IPR015422">
    <property type="entry name" value="PyrdxlP-dep_Trfase_small"/>
</dbReference>
<dbReference type="OrthoDB" id="9808002at2"/>
<dbReference type="AlphaFoldDB" id="A0A0B5BER8"/>
<proteinExistence type="inferred from homology"/>
<dbReference type="EMBL" id="CP009788">
    <property type="protein sequence ID" value="AJE03025.1"/>
    <property type="molecule type" value="Genomic_DNA"/>
</dbReference>
<evidence type="ECO:0000256" key="2">
    <source>
        <dbReference type="ARBA" id="ARBA00010447"/>
    </source>
</evidence>
<protein>
    <recommendedName>
        <fullName evidence="3">cysteine desulfurase</fullName>
        <ecNumber evidence="3">2.8.1.7</ecNumber>
    </recommendedName>
</protein>